<dbReference type="STRING" id="1041930.Mtc_1149"/>
<feature type="transmembrane region" description="Helical" evidence="9">
    <location>
        <begin position="204"/>
        <end position="226"/>
    </location>
</feature>
<protein>
    <submittedName>
        <fullName evidence="11">Calcium/proton exchanger (Cax)</fullName>
    </submittedName>
</protein>
<evidence type="ECO:0000256" key="7">
    <source>
        <dbReference type="ARBA" id="ARBA00023065"/>
    </source>
</evidence>
<sequence length="350" mass="37156">MAKLNFDAILGVLLIFIPISIVMELLHANSILLFVSAALAIIPLAGFMGKATEELSKQVGAGIGGLLNATFGNATELIIAIFALQAGLFEVVKASLTGGIIGNMLLITGCSMFFGGLNREKQTFNSRVQGVNSTMLALAAVGLIMPALVSHIFDFNTVETLSLGISAILLITYVCSLVFSLRTHRHLYDCEGEECKPQWPKSKAILVLLATTIIIALESELLVGAVEPVSQSLGLTELFIGVIVVAIIGNAAEHSTAIIMAMKNNMDLSLGIAMGSSTQIALLIAPVLVFISWLWGNPMSLVFNEFEVVAVIAAVIIANMISADGESNWLEGAQLIALYAMMAAVFFLIR</sequence>
<feature type="transmembrane region" description="Helical" evidence="9">
    <location>
        <begin position="161"/>
        <end position="183"/>
    </location>
</feature>
<feature type="transmembrane region" description="Helical" evidence="9">
    <location>
        <begin position="329"/>
        <end position="349"/>
    </location>
</feature>
<dbReference type="PANTHER" id="PTHR31503:SF22">
    <property type="entry name" value="VACUOLAR CALCIUM ION TRANSPORTER"/>
    <property type="match status" value="1"/>
</dbReference>
<evidence type="ECO:0000256" key="9">
    <source>
        <dbReference type="SAM" id="Phobius"/>
    </source>
</evidence>
<dbReference type="EMBL" id="CP003243">
    <property type="protein sequence ID" value="AFC99905.1"/>
    <property type="molecule type" value="Genomic_DNA"/>
</dbReference>
<dbReference type="NCBIfam" id="TIGR00378">
    <property type="entry name" value="cax"/>
    <property type="match status" value="1"/>
</dbReference>
<dbReference type="eggNOG" id="arCOG02881">
    <property type="taxonomic scope" value="Archaea"/>
</dbReference>
<keyword evidence="8 9" id="KW-0472">Membrane</keyword>
<feature type="domain" description="Sodium/calcium exchanger membrane region" evidence="10">
    <location>
        <begin position="30"/>
        <end position="181"/>
    </location>
</feature>
<dbReference type="NCBIfam" id="TIGR00846">
    <property type="entry name" value="caca2"/>
    <property type="match status" value="1"/>
</dbReference>
<dbReference type="AlphaFoldDB" id="H8I7S0"/>
<dbReference type="Proteomes" id="UP000005233">
    <property type="component" value="Chromosome"/>
</dbReference>
<evidence type="ECO:0000256" key="3">
    <source>
        <dbReference type="ARBA" id="ARBA00022568"/>
    </source>
</evidence>
<keyword evidence="3" id="KW-0109">Calcium transport</keyword>
<dbReference type="InterPro" id="IPR004713">
    <property type="entry name" value="CaH_exchang"/>
</dbReference>
<accession>H8I7S0</accession>
<reference evidence="11 12" key="1">
    <citation type="journal article" date="2012" name="J. Bacteriol.">
        <title>Complete genome sequence of a thermophilic methanogen, Methanocella conradii HZ254, isolated from Chinese rice field soil.</title>
        <authorList>
            <person name="Lu Z."/>
            <person name="Lu Y."/>
        </authorList>
    </citation>
    <scope>NUCLEOTIDE SEQUENCE [LARGE SCALE GENOMIC DNA]</scope>
    <source>
        <strain evidence="12">DSM 24694 / JCM 17849 / CGMCC 1.5162 / HZ254</strain>
    </source>
</reference>
<keyword evidence="4 9" id="KW-0812">Transmembrane</keyword>
<feature type="domain" description="Sodium/calcium exchanger membrane region" evidence="10">
    <location>
        <begin position="204"/>
        <end position="347"/>
    </location>
</feature>
<dbReference type="KEGG" id="mez:Mtc_1149"/>
<evidence type="ECO:0000256" key="8">
    <source>
        <dbReference type="ARBA" id="ARBA00023136"/>
    </source>
</evidence>
<gene>
    <name evidence="11" type="ordered locus">Mtc_1149</name>
</gene>
<comment type="subcellular location">
    <subcellularLocation>
        <location evidence="1">Endomembrane system</location>
        <topology evidence="1">Multi-pass membrane protein</topology>
    </subcellularLocation>
</comment>
<feature type="transmembrane region" description="Helical" evidence="9">
    <location>
        <begin position="31"/>
        <end position="49"/>
    </location>
</feature>
<dbReference type="InterPro" id="IPR004837">
    <property type="entry name" value="NaCa_Exmemb"/>
</dbReference>
<dbReference type="OrthoDB" id="11658at2157"/>
<dbReference type="PANTHER" id="PTHR31503">
    <property type="entry name" value="VACUOLAR CALCIUM ION TRANSPORTER"/>
    <property type="match status" value="1"/>
</dbReference>
<dbReference type="InterPro" id="IPR004798">
    <property type="entry name" value="CAX-like"/>
</dbReference>
<dbReference type="HOGENOM" id="CLU_008721_2_2_2"/>
<evidence type="ECO:0000256" key="6">
    <source>
        <dbReference type="ARBA" id="ARBA00022989"/>
    </source>
</evidence>
<dbReference type="GO" id="GO:0012505">
    <property type="term" value="C:endomembrane system"/>
    <property type="evidence" value="ECO:0007669"/>
    <property type="project" value="UniProtKB-SubCell"/>
</dbReference>
<dbReference type="Pfam" id="PF01699">
    <property type="entry name" value="Na_Ca_ex"/>
    <property type="match status" value="2"/>
</dbReference>
<evidence type="ECO:0000256" key="2">
    <source>
        <dbReference type="ARBA" id="ARBA00022448"/>
    </source>
</evidence>
<feature type="transmembrane region" description="Helical" evidence="9">
    <location>
        <begin position="238"/>
        <end position="260"/>
    </location>
</feature>
<keyword evidence="5" id="KW-0106">Calcium</keyword>
<name>H8I7S0_METCZ</name>
<dbReference type="InterPro" id="IPR044880">
    <property type="entry name" value="NCX_ion-bd_dom_sf"/>
</dbReference>
<feature type="transmembrane region" description="Helical" evidence="9">
    <location>
        <begin position="96"/>
        <end position="118"/>
    </location>
</feature>
<evidence type="ECO:0000256" key="5">
    <source>
        <dbReference type="ARBA" id="ARBA00022837"/>
    </source>
</evidence>
<feature type="transmembrane region" description="Helical" evidence="9">
    <location>
        <begin position="7"/>
        <end position="25"/>
    </location>
</feature>
<evidence type="ECO:0000313" key="11">
    <source>
        <dbReference type="EMBL" id="AFC99905.1"/>
    </source>
</evidence>
<feature type="transmembrane region" description="Helical" evidence="9">
    <location>
        <begin position="130"/>
        <end position="149"/>
    </location>
</feature>
<evidence type="ECO:0000256" key="1">
    <source>
        <dbReference type="ARBA" id="ARBA00004127"/>
    </source>
</evidence>
<organism evidence="11 12">
    <name type="scientific">Methanocella conradii (strain DSM 24694 / JCM 17849 / CGMCC 1.5162 / HZ254)</name>
    <dbReference type="NCBI Taxonomy" id="1041930"/>
    <lineage>
        <taxon>Archaea</taxon>
        <taxon>Methanobacteriati</taxon>
        <taxon>Methanobacteriota</taxon>
        <taxon>Stenosarchaea group</taxon>
        <taxon>Methanomicrobia</taxon>
        <taxon>Methanocellales</taxon>
        <taxon>Methanocellaceae</taxon>
        <taxon>Methanocella</taxon>
    </lineage>
</organism>
<dbReference type="Gene3D" id="1.20.1420.30">
    <property type="entry name" value="NCX, central ion-binding region"/>
    <property type="match status" value="1"/>
</dbReference>
<feature type="transmembrane region" description="Helical" evidence="9">
    <location>
        <begin position="272"/>
        <end position="295"/>
    </location>
</feature>
<dbReference type="GO" id="GO:0015369">
    <property type="term" value="F:calcium:proton antiporter activity"/>
    <property type="evidence" value="ECO:0007669"/>
    <property type="project" value="InterPro"/>
</dbReference>
<evidence type="ECO:0000313" key="12">
    <source>
        <dbReference type="Proteomes" id="UP000005233"/>
    </source>
</evidence>
<feature type="transmembrane region" description="Helical" evidence="9">
    <location>
        <begin position="61"/>
        <end position="84"/>
    </location>
</feature>
<dbReference type="GeneID" id="11971276"/>
<keyword evidence="7" id="KW-0406">Ion transport</keyword>
<keyword evidence="2" id="KW-0813">Transport</keyword>
<keyword evidence="12" id="KW-1185">Reference proteome</keyword>
<evidence type="ECO:0000259" key="10">
    <source>
        <dbReference type="Pfam" id="PF01699"/>
    </source>
</evidence>
<feature type="transmembrane region" description="Helical" evidence="9">
    <location>
        <begin position="301"/>
        <end position="322"/>
    </location>
</feature>
<evidence type="ECO:0000256" key="4">
    <source>
        <dbReference type="ARBA" id="ARBA00022692"/>
    </source>
</evidence>
<keyword evidence="6 9" id="KW-1133">Transmembrane helix</keyword>
<dbReference type="RefSeq" id="WP_014405743.1">
    <property type="nucleotide sequence ID" value="NC_017034.1"/>
</dbReference>
<dbReference type="GO" id="GO:0006874">
    <property type="term" value="P:intracellular calcium ion homeostasis"/>
    <property type="evidence" value="ECO:0007669"/>
    <property type="project" value="TreeGrafter"/>
</dbReference>
<dbReference type="GO" id="GO:0016020">
    <property type="term" value="C:membrane"/>
    <property type="evidence" value="ECO:0007669"/>
    <property type="project" value="InterPro"/>
</dbReference>
<proteinExistence type="predicted"/>